<reference evidence="3 4" key="1">
    <citation type="submission" date="2021-10" db="EMBL/GenBank/DDBJ databases">
        <title>Streptomyces gossypii sp. nov., isolated from soil collected from cotton field.</title>
        <authorList>
            <person name="Ge X."/>
            <person name="Chen X."/>
            <person name="Liu W."/>
        </authorList>
    </citation>
    <scope>NUCLEOTIDE SEQUENCE [LARGE SCALE GENOMIC DNA]</scope>
    <source>
        <strain evidence="3 4">N2-109</strain>
    </source>
</reference>
<evidence type="ECO:0000256" key="1">
    <source>
        <dbReference type="ARBA" id="ARBA00009981"/>
    </source>
</evidence>
<comment type="caution">
    <text evidence="3">The sequence shown here is derived from an EMBL/GenBank/DDBJ whole genome shotgun (WGS) entry which is preliminary data.</text>
</comment>
<evidence type="ECO:0000313" key="3">
    <source>
        <dbReference type="EMBL" id="MCT2590045.1"/>
    </source>
</evidence>
<dbReference type="EMBL" id="JAJAGO010000003">
    <property type="protein sequence ID" value="MCT2590045.1"/>
    <property type="molecule type" value="Genomic_DNA"/>
</dbReference>
<dbReference type="InterPro" id="IPR006442">
    <property type="entry name" value="Antitoxin_Phd/YefM"/>
</dbReference>
<dbReference type="InterPro" id="IPR051405">
    <property type="entry name" value="phD/YefM_antitoxin"/>
</dbReference>
<dbReference type="NCBIfam" id="TIGR01552">
    <property type="entry name" value="phd_fam"/>
    <property type="match status" value="1"/>
</dbReference>
<evidence type="ECO:0000313" key="4">
    <source>
        <dbReference type="Proteomes" id="UP001156389"/>
    </source>
</evidence>
<dbReference type="Gene3D" id="3.40.1620.10">
    <property type="entry name" value="YefM-like domain"/>
    <property type="match status" value="1"/>
</dbReference>
<keyword evidence="4" id="KW-1185">Reference proteome</keyword>
<dbReference type="RefSeq" id="WP_260217315.1">
    <property type="nucleotide sequence ID" value="NZ_JAJAGO010000003.1"/>
</dbReference>
<comment type="function">
    <text evidence="2">Antitoxin component of a type II toxin-antitoxin (TA) system.</text>
</comment>
<organism evidence="3 4">
    <name type="scientific">Streptomyces gossypii</name>
    <dbReference type="NCBI Taxonomy" id="2883101"/>
    <lineage>
        <taxon>Bacteria</taxon>
        <taxon>Bacillati</taxon>
        <taxon>Actinomycetota</taxon>
        <taxon>Actinomycetes</taxon>
        <taxon>Kitasatosporales</taxon>
        <taxon>Streptomycetaceae</taxon>
        <taxon>Streptomyces</taxon>
    </lineage>
</organism>
<protein>
    <recommendedName>
        <fullName evidence="2">Antitoxin</fullName>
    </recommendedName>
</protein>
<gene>
    <name evidence="3" type="ORF">LHJ74_08985</name>
</gene>
<evidence type="ECO:0000256" key="2">
    <source>
        <dbReference type="RuleBase" id="RU362080"/>
    </source>
</evidence>
<accession>A0ABT2JQA4</accession>
<comment type="similarity">
    <text evidence="1 2">Belongs to the phD/YefM antitoxin family.</text>
</comment>
<dbReference type="PANTHER" id="PTHR33713:SF10">
    <property type="entry name" value="ANTITOXIN YAFN"/>
    <property type="match status" value="1"/>
</dbReference>
<dbReference type="Proteomes" id="UP001156389">
    <property type="component" value="Unassembled WGS sequence"/>
</dbReference>
<dbReference type="PANTHER" id="PTHR33713">
    <property type="entry name" value="ANTITOXIN YAFN-RELATED"/>
    <property type="match status" value="1"/>
</dbReference>
<dbReference type="SUPFAM" id="SSF143120">
    <property type="entry name" value="YefM-like"/>
    <property type="match status" value="1"/>
</dbReference>
<name>A0ABT2JQA4_9ACTN</name>
<sequence length="92" mass="9988">MDDTVTVREARAHLAEIIDRSVSGGSTVITRDGKPVAAVVSMDDYNALEDAIDEYFARQAEETARTEEGQAHYTMSQVVADIFGENDQGHAA</sequence>
<dbReference type="InterPro" id="IPR036165">
    <property type="entry name" value="YefM-like_sf"/>
</dbReference>
<dbReference type="Pfam" id="PF02604">
    <property type="entry name" value="PhdYeFM_antitox"/>
    <property type="match status" value="1"/>
</dbReference>
<proteinExistence type="inferred from homology"/>